<evidence type="ECO:0000259" key="2">
    <source>
        <dbReference type="SMART" id="SM00198"/>
    </source>
</evidence>
<feature type="domain" description="SCP" evidence="2">
    <location>
        <begin position="23"/>
        <end position="160"/>
    </location>
</feature>
<dbReference type="InterPro" id="IPR035940">
    <property type="entry name" value="CAP_sf"/>
</dbReference>
<dbReference type="PANTHER" id="PTHR10334">
    <property type="entry name" value="CYSTEINE-RICH SECRETORY PROTEIN-RELATED"/>
    <property type="match status" value="1"/>
</dbReference>
<protein>
    <submittedName>
        <fullName evidence="3">SCP domain-containing protein</fullName>
    </submittedName>
</protein>
<dbReference type="InterPro" id="IPR014044">
    <property type="entry name" value="CAP_dom"/>
</dbReference>
<accession>A0A5K3F0T2</accession>
<reference evidence="3" key="1">
    <citation type="submission" date="2019-11" db="UniProtKB">
        <authorList>
            <consortium name="WormBaseParasite"/>
        </authorList>
    </citation>
    <scope>IDENTIFICATION</scope>
</reference>
<dbReference type="SUPFAM" id="SSF55797">
    <property type="entry name" value="PR-1-like"/>
    <property type="match status" value="1"/>
</dbReference>
<dbReference type="Gene3D" id="3.40.33.10">
    <property type="entry name" value="CAP"/>
    <property type="match status" value="1"/>
</dbReference>
<sequence length="192" mass="21698">MMSVIVVVLAVILQVNAKIPSRTERNEIIAQLTKLREDVQPEASNMRLVKYSKRMERVAKSWVSQCKGETPYPSFYQLHPNTGFTLVNARSDPKFSDAFNNSKTRGSYSYELDSCKGSCFDYIQVMWARSTKVGCAIKFCKRLEINMIACAFNNAGKQLQPRGRPYRRGPSCSKCPSTYTCVHKQCSTKPSA</sequence>
<proteinExistence type="predicted"/>
<evidence type="ECO:0000256" key="1">
    <source>
        <dbReference type="SAM" id="SignalP"/>
    </source>
</evidence>
<dbReference type="SMART" id="SM00198">
    <property type="entry name" value="SCP"/>
    <property type="match status" value="1"/>
</dbReference>
<name>A0A5K3F0T2_MESCO</name>
<evidence type="ECO:0000313" key="3">
    <source>
        <dbReference type="WBParaSite" id="MCU_004649-RB"/>
    </source>
</evidence>
<feature type="chain" id="PRO_5024418584" evidence="1">
    <location>
        <begin position="18"/>
        <end position="192"/>
    </location>
</feature>
<dbReference type="AlphaFoldDB" id="A0A5K3F0T2"/>
<dbReference type="InterPro" id="IPR001283">
    <property type="entry name" value="CRISP-related"/>
</dbReference>
<organism evidence="3">
    <name type="scientific">Mesocestoides corti</name>
    <name type="common">Flatworm</name>
    <dbReference type="NCBI Taxonomy" id="53468"/>
    <lineage>
        <taxon>Eukaryota</taxon>
        <taxon>Metazoa</taxon>
        <taxon>Spiralia</taxon>
        <taxon>Lophotrochozoa</taxon>
        <taxon>Platyhelminthes</taxon>
        <taxon>Cestoda</taxon>
        <taxon>Eucestoda</taxon>
        <taxon>Cyclophyllidea</taxon>
        <taxon>Mesocestoididae</taxon>
        <taxon>Mesocestoides</taxon>
    </lineage>
</organism>
<dbReference type="WBParaSite" id="MCU_004649-RB">
    <property type="protein sequence ID" value="MCU_004649-RB"/>
    <property type="gene ID" value="MCU_004649"/>
</dbReference>
<keyword evidence="1" id="KW-0732">Signal</keyword>
<dbReference type="Pfam" id="PF00188">
    <property type="entry name" value="CAP"/>
    <property type="match status" value="1"/>
</dbReference>
<feature type="signal peptide" evidence="1">
    <location>
        <begin position="1"/>
        <end position="17"/>
    </location>
</feature>